<evidence type="ECO:0000313" key="9">
    <source>
        <dbReference type="EMBL" id="KFB76780.1"/>
    </source>
</evidence>
<dbReference type="GO" id="GO:0046872">
    <property type="term" value="F:metal ion binding"/>
    <property type="evidence" value="ECO:0007669"/>
    <property type="project" value="UniProtKB-KW"/>
</dbReference>
<dbReference type="EMBL" id="JDST02000046">
    <property type="protein sequence ID" value="KFB76780.1"/>
    <property type="molecule type" value="Genomic_DNA"/>
</dbReference>
<dbReference type="InterPro" id="IPR050597">
    <property type="entry name" value="Cytochrome_c_Oxidase_Subunit"/>
</dbReference>
<organism evidence="9 10">
    <name type="scientific">Candidatus Accumulibacter cognatus</name>
    <dbReference type="NCBI Taxonomy" id="2954383"/>
    <lineage>
        <taxon>Bacteria</taxon>
        <taxon>Pseudomonadati</taxon>
        <taxon>Pseudomonadota</taxon>
        <taxon>Betaproteobacteria</taxon>
        <taxon>Candidatus Accumulibacter</taxon>
    </lineage>
</organism>
<dbReference type="GO" id="GO:0020037">
    <property type="term" value="F:heme binding"/>
    <property type="evidence" value="ECO:0007669"/>
    <property type="project" value="InterPro"/>
</dbReference>
<comment type="caution">
    <text evidence="9">The sequence shown here is derived from an EMBL/GenBank/DDBJ whole genome shotgun (WGS) entry which is preliminary data.</text>
</comment>
<evidence type="ECO:0000256" key="4">
    <source>
        <dbReference type="ARBA" id="ARBA00022982"/>
    </source>
</evidence>
<keyword evidence="1" id="KW-0813">Transport</keyword>
<dbReference type="PROSITE" id="PS51007">
    <property type="entry name" value="CYTC"/>
    <property type="match status" value="2"/>
</dbReference>
<dbReference type="RefSeq" id="WP_273704549.1">
    <property type="nucleotide sequence ID" value="NZ_JDST02000046.1"/>
</dbReference>
<sequence>MRSGKVIHIGAMFVTMFLTALPALAQGRSDVSDDPAASDASFPMWAYPWDPKVKLPPGDHVPRSVPGSSATFSMAQAQDLYFAPDWHPDDHPPMPEIVARGRKPEVRACGSCHRAEGTGGPENASLAGLPAPYIVQQVANFKSGARKASGPARGPVNLMLQNAKALTDAEVQSAAEYFSRLKPKALIKVVETDLVPMVRLNRNHYVALKSVDKEPIGLRIVEVPADAERFELRDARSPFIAYVPTGSIGRGEALAKTGGSGTTVPCATCHGSDLKGVGPIPSIAGRSPSYLVRQLYDFKQGARAGSLSPLMRPTVEKLAVEDMVALAAYLASLAP</sequence>
<keyword evidence="5 6" id="KW-0408">Iron</keyword>
<evidence type="ECO:0000256" key="2">
    <source>
        <dbReference type="ARBA" id="ARBA00022617"/>
    </source>
</evidence>
<dbReference type="SUPFAM" id="SSF46626">
    <property type="entry name" value="Cytochrome c"/>
    <property type="match status" value="2"/>
</dbReference>
<evidence type="ECO:0000256" key="3">
    <source>
        <dbReference type="ARBA" id="ARBA00022723"/>
    </source>
</evidence>
<name>A0A080M8H7_9PROT</name>
<dbReference type="PANTHER" id="PTHR33751:SF9">
    <property type="entry name" value="CYTOCHROME C4"/>
    <property type="match status" value="1"/>
</dbReference>
<evidence type="ECO:0000259" key="8">
    <source>
        <dbReference type="PROSITE" id="PS51007"/>
    </source>
</evidence>
<dbReference type="Pfam" id="PF00034">
    <property type="entry name" value="Cytochrom_C"/>
    <property type="match status" value="2"/>
</dbReference>
<keyword evidence="4" id="KW-0249">Electron transport</keyword>
<dbReference type="Proteomes" id="UP000021315">
    <property type="component" value="Unassembled WGS sequence"/>
</dbReference>
<dbReference type="InterPro" id="IPR036909">
    <property type="entry name" value="Cyt_c-like_dom_sf"/>
</dbReference>
<gene>
    <name evidence="9" type="primary">cyc1</name>
    <name evidence="9" type="ORF">AW06_002152</name>
</gene>
<keyword evidence="2 6" id="KW-0349">Heme</keyword>
<dbReference type="PANTHER" id="PTHR33751">
    <property type="entry name" value="CBB3-TYPE CYTOCHROME C OXIDASE SUBUNIT FIXP"/>
    <property type="match status" value="1"/>
</dbReference>
<evidence type="ECO:0000313" key="10">
    <source>
        <dbReference type="Proteomes" id="UP000021315"/>
    </source>
</evidence>
<proteinExistence type="predicted"/>
<dbReference type="AlphaFoldDB" id="A0A080M8H7"/>
<evidence type="ECO:0000256" key="5">
    <source>
        <dbReference type="ARBA" id="ARBA00023004"/>
    </source>
</evidence>
<keyword evidence="7" id="KW-0732">Signal</keyword>
<dbReference type="InterPro" id="IPR009056">
    <property type="entry name" value="Cyt_c-like_dom"/>
</dbReference>
<evidence type="ECO:0000256" key="7">
    <source>
        <dbReference type="SAM" id="SignalP"/>
    </source>
</evidence>
<dbReference type="STRING" id="1453999.AW06_002152"/>
<feature type="signal peptide" evidence="7">
    <location>
        <begin position="1"/>
        <end position="25"/>
    </location>
</feature>
<dbReference type="GO" id="GO:0009055">
    <property type="term" value="F:electron transfer activity"/>
    <property type="evidence" value="ECO:0007669"/>
    <property type="project" value="InterPro"/>
</dbReference>
<protein>
    <submittedName>
        <fullName evidence="9">Cytochrome c552</fullName>
    </submittedName>
</protein>
<evidence type="ECO:0000256" key="6">
    <source>
        <dbReference type="PROSITE-ProRule" id="PRU00433"/>
    </source>
</evidence>
<reference evidence="9" key="1">
    <citation type="submission" date="2014-02" db="EMBL/GenBank/DDBJ databases">
        <title>Expanding our view of genomic diversity in Candidatus Accumulibacter clades.</title>
        <authorList>
            <person name="Skennerton C.T."/>
            <person name="Barr J.J."/>
            <person name="Slater F.R."/>
            <person name="Bond P.L."/>
            <person name="Tyson G.W."/>
        </authorList>
    </citation>
    <scope>NUCLEOTIDE SEQUENCE [LARGE SCALE GENOMIC DNA]</scope>
</reference>
<keyword evidence="10" id="KW-1185">Reference proteome</keyword>
<dbReference type="Gene3D" id="1.10.760.10">
    <property type="entry name" value="Cytochrome c-like domain"/>
    <property type="match status" value="2"/>
</dbReference>
<keyword evidence="3 6" id="KW-0479">Metal-binding</keyword>
<feature type="domain" description="Cytochrome c" evidence="8">
    <location>
        <begin position="96"/>
        <end position="182"/>
    </location>
</feature>
<evidence type="ECO:0000256" key="1">
    <source>
        <dbReference type="ARBA" id="ARBA00022448"/>
    </source>
</evidence>
<feature type="chain" id="PRO_5001751104" evidence="7">
    <location>
        <begin position="26"/>
        <end position="335"/>
    </location>
</feature>
<accession>A0A080M8H7</accession>
<feature type="domain" description="Cytochrome c" evidence="8">
    <location>
        <begin position="246"/>
        <end position="334"/>
    </location>
</feature>